<evidence type="ECO:0000256" key="3">
    <source>
        <dbReference type="PROSITE-ProRule" id="PRU00267"/>
    </source>
</evidence>
<dbReference type="EMBL" id="KN846953">
    <property type="protein sequence ID" value="KIV81032.1"/>
    <property type="molecule type" value="Genomic_DNA"/>
</dbReference>
<dbReference type="SMART" id="SM00398">
    <property type="entry name" value="HMG"/>
    <property type="match status" value="1"/>
</dbReference>
<dbReference type="Proteomes" id="UP000053599">
    <property type="component" value="Unassembled WGS sequence"/>
</dbReference>
<feature type="region of interest" description="Disordered" evidence="4">
    <location>
        <begin position="1"/>
        <end position="24"/>
    </location>
</feature>
<feature type="compositionally biased region" description="Polar residues" evidence="4">
    <location>
        <begin position="157"/>
        <end position="179"/>
    </location>
</feature>
<gene>
    <name evidence="6" type="ORF">PV11_08485</name>
</gene>
<dbReference type="AlphaFoldDB" id="A0A0D1YDI0"/>
<dbReference type="InterPro" id="IPR056513">
    <property type="entry name" value="INO80F"/>
</dbReference>
<feature type="region of interest" description="Disordered" evidence="4">
    <location>
        <begin position="121"/>
        <end position="199"/>
    </location>
</feature>
<feature type="DNA-binding region" description="HMG box" evidence="3">
    <location>
        <begin position="278"/>
        <end position="344"/>
    </location>
</feature>
<dbReference type="Pfam" id="PF00505">
    <property type="entry name" value="HMG_box"/>
    <property type="match status" value="1"/>
</dbReference>
<dbReference type="SUPFAM" id="SSF47095">
    <property type="entry name" value="HMG-box"/>
    <property type="match status" value="1"/>
</dbReference>
<evidence type="ECO:0000256" key="4">
    <source>
        <dbReference type="SAM" id="MobiDB-lite"/>
    </source>
</evidence>
<feature type="region of interest" description="Disordered" evidence="4">
    <location>
        <begin position="211"/>
        <end position="283"/>
    </location>
</feature>
<feature type="domain" description="HMG box" evidence="5">
    <location>
        <begin position="278"/>
        <end position="344"/>
    </location>
</feature>
<feature type="compositionally biased region" description="Polar residues" evidence="4">
    <location>
        <begin position="188"/>
        <end position="199"/>
    </location>
</feature>
<evidence type="ECO:0000313" key="7">
    <source>
        <dbReference type="Proteomes" id="UP000053599"/>
    </source>
</evidence>
<reference evidence="6 7" key="1">
    <citation type="submission" date="2015-01" db="EMBL/GenBank/DDBJ databases">
        <title>The Genome Sequence of Exophiala sideris CBS121828.</title>
        <authorList>
            <consortium name="The Broad Institute Genomics Platform"/>
            <person name="Cuomo C."/>
            <person name="de Hoog S."/>
            <person name="Gorbushina A."/>
            <person name="Stielow B."/>
            <person name="Teixiera M."/>
            <person name="Abouelleil A."/>
            <person name="Chapman S.B."/>
            <person name="Priest M."/>
            <person name="Young S.K."/>
            <person name="Wortman J."/>
            <person name="Nusbaum C."/>
            <person name="Birren B."/>
        </authorList>
    </citation>
    <scope>NUCLEOTIDE SEQUENCE [LARGE SCALE GENOMIC DNA]</scope>
    <source>
        <strain evidence="6 7">CBS 121828</strain>
    </source>
</reference>
<dbReference type="GO" id="GO:0003677">
    <property type="term" value="F:DNA binding"/>
    <property type="evidence" value="ECO:0007669"/>
    <property type="project" value="UniProtKB-UniRule"/>
</dbReference>
<protein>
    <recommendedName>
        <fullName evidence="5">HMG box domain-containing protein</fullName>
    </recommendedName>
</protein>
<feature type="compositionally biased region" description="Polar residues" evidence="4">
    <location>
        <begin position="260"/>
        <end position="269"/>
    </location>
</feature>
<evidence type="ECO:0000313" key="6">
    <source>
        <dbReference type="EMBL" id="KIV81032.1"/>
    </source>
</evidence>
<keyword evidence="3" id="KW-0238">DNA-binding</keyword>
<dbReference type="OrthoDB" id="10070927at2759"/>
<dbReference type="InterPro" id="IPR036910">
    <property type="entry name" value="HMG_box_dom_sf"/>
</dbReference>
<evidence type="ECO:0000256" key="1">
    <source>
        <dbReference type="ARBA" id="ARBA00004123"/>
    </source>
</evidence>
<accession>A0A0D1YDI0</accession>
<feature type="compositionally biased region" description="Acidic residues" evidence="4">
    <location>
        <begin position="130"/>
        <end position="145"/>
    </location>
</feature>
<dbReference type="InterPro" id="IPR009071">
    <property type="entry name" value="HMG_box_dom"/>
</dbReference>
<dbReference type="GO" id="GO:0005634">
    <property type="term" value="C:nucleus"/>
    <property type="evidence" value="ECO:0007669"/>
    <property type="project" value="UniProtKB-SubCell"/>
</dbReference>
<dbReference type="Gene3D" id="1.10.30.10">
    <property type="entry name" value="High mobility group box domain"/>
    <property type="match status" value="1"/>
</dbReference>
<dbReference type="Pfam" id="PF24245">
    <property type="entry name" value="INO80F"/>
    <property type="match status" value="1"/>
</dbReference>
<evidence type="ECO:0000256" key="2">
    <source>
        <dbReference type="ARBA" id="ARBA00023242"/>
    </source>
</evidence>
<comment type="subcellular location">
    <subcellularLocation>
        <location evidence="1">Nucleus</location>
    </subcellularLocation>
</comment>
<dbReference type="PROSITE" id="PS50118">
    <property type="entry name" value="HMG_BOX_2"/>
    <property type="match status" value="1"/>
</dbReference>
<keyword evidence="2 3" id="KW-0539">Nucleus</keyword>
<feature type="compositionally biased region" description="Polar residues" evidence="4">
    <location>
        <begin position="211"/>
        <end position="221"/>
    </location>
</feature>
<organism evidence="6 7">
    <name type="scientific">Exophiala sideris</name>
    <dbReference type="NCBI Taxonomy" id="1016849"/>
    <lineage>
        <taxon>Eukaryota</taxon>
        <taxon>Fungi</taxon>
        <taxon>Dikarya</taxon>
        <taxon>Ascomycota</taxon>
        <taxon>Pezizomycotina</taxon>
        <taxon>Eurotiomycetes</taxon>
        <taxon>Chaetothyriomycetidae</taxon>
        <taxon>Chaetothyriales</taxon>
        <taxon>Herpotrichiellaceae</taxon>
        <taxon>Exophiala</taxon>
    </lineage>
</organism>
<name>A0A0D1YDI0_9EURO</name>
<sequence length="360" mass="39972">MNIMDSSKEPTFPPAGDVPLHRNAPLAPTQELAYRKKCIQLKRRLAEIEANNDGTRKRIIQETEHVQKMRLLRAILLNHLNDIMSTPAKKLTPEQLEKIGVQANGGASLAELAGSAITQELLGSRPDGEALLDDSSEESDEDEPEPIERPERRRRTNNNYRETIMNTATPGESASNVYQPSPLPSIAPANSFSPSTAHDASTLTSTFRVASATPQGAVTPSYQPPTAGDPRYGESSPIAVNQHPVVPYPSTYPARPPSLPSTSTDTNGMGRSLIPPRPERPETPYIQFTAHMRPQLEADHYPPEQIPQRIQDEWDGLSPENRKLWDDRYQDQMREYTAAMDAYKRATRRENTGGFSSLNS</sequence>
<evidence type="ECO:0000259" key="5">
    <source>
        <dbReference type="PROSITE" id="PS50118"/>
    </source>
</evidence>
<dbReference type="STRING" id="1016849.A0A0D1YDI0"/>
<dbReference type="HOGENOM" id="CLU_721663_0_0_1"/>
<proteinExistence type="predicted"/>